<dbReference type="EMBL" id="AEDV01000011">
    <property type="protein sequence ID" value="EFO01295.1"/>
    <property type="molecule type" value="Genomic_DNA"/>
</dbReference>
<dbReference type="PANTHER" id="PTHR10357">
    <property type="entry name" value="ALPHA-AMYLASE FAMILY MEMBER"/>
    <property type="match status" value="1"/>
</dbReference>
<dbReference type="InterPro" id="IPR045857">
    <property type="entry name" value="O16G_dom_2"/>
</dbReference>
<dbReference type="NCBIfam" id="NF008183">
    <property type="entry name" value="PRK10933.1"/>
    <property type="match status" value="1"/>
</dbReference>
<protein>
    <recommendedName>
        <fullName evidence="7">Glucan 1,6-alpha-glucosidase</fullName>
        <ecNumber evidence="6">3.2.1.70</ecNumber>
    </recommendedName>
    <alternativeName>
        <fullName evidence="9">Dextran glucosidase</fullName>
    </alternativeName>
    <alternativeName>
        <fullName evidence="10">Exo-1,6-alpha-glucosidase</fullName>
    </alternativeName>
    <alternativeName>
        <fullName evidence="8">Glucodextranase</fullName>
    </alternativeName>
</protein>
<evidence type="ECO:0000256" key="10">
    <source>
        <dbReference type="ARBA" id="ARBA00082008"/>
    </source>
</evidence>
<dbReference type="CDD" id="cd11333">
    <property type="entry name" value="AmyAc_SI_OligoGlu_DGase"/>
    <property type="match status" value="1"/>
</dbReference>
<evidence type="ECO:0000256" key="3">
    <source>
        <dbReference type="ARBA" id="ARBA00023295"/>
    </source>
</evidence>
<dbReference type="InterPro" id="IPR006047">
    <property type="entry name" value="GH13_cat_dom"/>
</dbReference>
<reference evidence="12 13" key="1">
    <citation type="submission" date="2010-09" db="EMBL/GenBank/DDBJ databases">
        <authorList>
            <person name="Daugherty S.C."/>
            <person name="Tallon L.J."/>
            <person name="Jones K.M."/>
            <person name="Liu X."/>
            <person name="Kilian M."/>
            <person name="Tettelin H."/>
        </authorList>
    </citation>
    <scope>NUCLEOTIDE SEQUENCE [LARGE SCALE GENOMIC DNA]</scope>
    <source>
        <strain evidence="12 13">SK597</strain>
    </source>
</reference>
<evidence type="ECO:0000313" key="12">
    <source>
        <dbReference type="EMBL" id="EFO01295.1"/>
    </source>
</evidence>
<dbReference type="Gene3D" id="3.90.400.10">
    <property type="entry name" value="Oligo-1,6-glucosidase, Domain 2"/>
    <property type="match status" value="1"/>
</dbReference>
<keyword evidence="2 12" id="KW-0378">Hydrolase</keyword>
<dbReference type="FunFam" id="3.90.400.10:FF:000002">
    <property type="entry name" value="Sucrose isomerase"/>
    <property type="match status" value="1"/>
</dbReference>
<dbReference type="PANTHER" id="PTHR10357:SF184">
    <property type="entry name" value="OLIGO-1,6-GLUCOSIDASE 1"/>
    <property type="match status" value="1"/>
</dbReference>
<keyword evidence="3 12" id="KW-0326">Glycosidase</keyword>
<dbReference type="SUPFAM" id="SSF51445">
    <property type="entry name" value="(Trans)glycosidases"/>
    <property type="match status" value="1"/>
</dbReference>
<dbReference type="InterPro" id="IPR013780">
    <property type="entry name" value="Glyco_hydro_b"/>
</dbReference>
<dbReference type="eggNOG" id="COG0366">
    <property type="taxonomic scope" value="Bacteria"/>
</dbReference>
<evidence type="ECO:0000256" key="7">
    <source>
        <dbReference type="ARBA" id="ARBA00070448"/>
    </source>
</evidence>
<dbReference type="Proteomes" id="UP000003316">
    <property type="component" value="Unassembled WGS sequence"/>
</dbReference>
<dbReference type="GO" id="GO:0004556">
    <property type="term" value="F:alpha-amylase activity"/>
    <property type="evidence" value="ECO:0007669"/>
    <property type="project" value="TreeGrafter"/>
</dbReference>
<evidence type="ECO:0000256" key="8">
    <source>
        <dbReference type="ARBA" id="ARBA00078103"/>
    </source>
</evidence>
<accession>E1LQG1</accession>
<dbReference type="GO" id="GO:0043896">
    <property type="term" value="F:glucan 1,6-alpha-glucosidase activity"/>
    <property type="evidence" value="ECO:0007669"/>
    <property type="project" value="UniProtKB-EC"/>
</dbReference>
<evidence type="ECO:0000256" key="6">
    <source>
        <dbReference type="ARBA" id="ARBA00066532"/>
    </source>
</evidence>
<evidence type="ECO:0000313" key="13">
    <source>
        <dbReference type="Proteomes" id="UP000003316"/>
    </source>
</evidence>
<evidence type="ECO:0000256" key="9">
    <source>
        <dbReference type="ARBA" id="ARBA00081848"/>
    </source>
</evidence>
<dbReference type="Pfam" id="PF16657">
    <property type="entry name" value="Malt_amylase_C"/>
    <property type="match status" value="1"/>
</dbReference>
<feature type="domain" description="Glycosyl hydrolase family 13 catalytic" evidence="11">
    <location>
        <begin position="13"/>
        <end position="418"/>
    </location>
</feature>
<evidence type="ECO:0000256" key="5">
    <source>
        <dbReference type="ARBA" id="ARBA00058853"/>
    </source>
</evidence>
<dbReference type="Gene3D" id="2.60.40.1180">
    <property type="entry name" value="Golgi alpha-mannosidase II"/>
    <property type="match status" value="1"/>
</dbReference>
<evidence type="ECO:0000256" key="4">
    <source>
        <dbReference type="ARBA" id="ARBA00050879"/>
    </source>
</evidence>
<dbReference type="InterPro" id="IPR032091">
    <property type="entry name" value="Malt_amylase-like_C"/>
</dbReference>
<comment type="similarity">
    <text evidence="1">Belongs to the glycosyl hydrolase 13 family.</text>
</comment>
<dbReference type="AlphaFoldDB" id="E1LQG1"/>
<dbReference type="SMART" id="SM00642">
    <property type="entry name" value="Aamy"/>
    <property type="match status" value="1"/>
</dbReference>
<dbReference type="FunFam" id="2.60.40.1180:FF:000007">
    <property type="entry name" value="Sucrose isomerase"/>
    <property type="match status" value="1"/>
</dbReference>
<organism evidence="12 13">
    <name type="scientific">Streptococcus mitis SK597</name>
    <dbReference type="NCBI Taxonomy" id="585204"/>
    <lineage>
        <taxon>Bacteria</taxon>
        <taxon>Bacillati</taxon>
        <taxon>Bacillota</taxon>
        <taxon>Bacilli</taxon>
        <taxon>Lactobacillales</taxon>
        <taxon>Streptococcaceae</taxon>
        <taxon>Streptococcus</taxon>
        <taxon>Streptococcus mitis group</taxon>
    </lineage>
</organism>
<evidence type="ECO:0000259" key="11">
    <source>
        <dbReference type="SMART" id="SM00642"/>
    </source>
</evidence>
<dbReference type="Pfam" id="PF00128">
    <property type="entry name" value="Alpha-amylase"/>
    <property type="match status" value="1"/>
</dbReference>
<dbReference type="SUPFAM" id="SSF51011">
    <property type="entry name" value="Glycosyl hydrolase domain"/>
    <property type="match status" value="1"/>
</dbReference>
<evidence type="ECO:0000256" key="2">
    <source>
        <dbReference type="ARBA" id="ARBA00022801"/>
    </source>
</evidence>
<dbReference type="GO" id="GO:0009313">
    <property type="term" value="P:oligosaccharide catabolic process"/>
    <property type="evidence" value="ECO:0007669"/>
    <property type="project" value="TreeGrafter"/>
</dbReference>
<proteinExistence type="inferred from homology"/>
<gene>
    <name evidence="12" type="ORF">SMSK597_0194</name>
</gene>
<comment type="function">
    <text evidence="5">The physiological substrates may be short isomaltosaccharides.</text>
</comment>
<comment type="catalytic activity">
    <reaction evidence="4">
        <text>Hydrolysis of (1-&gt;6)-alpha-D-glucosidic linkages in (1-&gt;6)-alpha-D-glucans and derived oligosaccharides.</text>
        <dbReference type="EC" id="3.2.1.70"/>
    </reaction>
</comment>
<dbReference type="EC" id="3.2.1.70" evidence="6"/>
<dbReference type="FunFam" id="3.20.20.80:FF:000064">
    <property type="entry name" value="Oligo-1,6-glucosidase"/>
    <property type="match status" value="2"/>
</dbReference>
<comment type="caution">
    <text evidence="12">The sequence shown here is derived from an EMBL/GenBank/DDBJ whole genome shotgun (WGS) entry which is preliminary data.</text>
</comment>
<dbReference type="InterPro" id="IPR017853">
    <property type="entry name" value="GH"/>
</dbReference>
<name>E1LQG1_STRMT</name>
<sequence>MADAWWKNSVVYQIYPQSFKDSNGDGVGDLNGIKEKLPYLHKLGIDVIWLNPIYESPLVDNGYDISDYERILSIYGTMEDFQELLAEAHKLEIKIILDLVVNHTSDKHSWFIESRKNKNNPYSDYYIWKDPKPDGSEPNNWGSTFGGSAWEYVPERNQYYLHCFAKEQPDLNWENPTVRQEIQKMMTKWFDLGIDGFRMDVITLISKRQDYPDAPGGVPYTKSYYVGASNGPRVHEFLHELNQEVLSRYNVMTVGEAPNTNSDQALQYTLPENEELNMVFHFDHMHLDYGRYGKFSDIRFKVSDLKSVLTEWQLKLEKGWNSLYWSNHDQPRAVTRFGDDGEFRVQSAKMLATLLHMMKGTPYVFQGEELGMKNVHFDSVENYKDIETKYFYELMKENGESSSYINNSIYLKSRDNARTPFPWNGNKEEGYGFSSGNPWIQYSPDNSSINAEACLEDSNSIFYYYQKLISLRRDYPIIIHGKYELINEEDSDVFSYVREYNKQILLIVCSFSKKPTTSQVPSKLIGRQVKHLIGNYESELKQLPKFFELKPFEAQVFLIEQ</sequence>
<dbReference type="Gene3D" id="3.20.20.80">
    <property type="entry name" value="Glycosidases"/>
    <property type="match status" value="1"/>
</dbReference>
<evidence type="ECO:0000256" key="1">
    <source>
        <dbReference type="ARBA" id="ARBA00008061"/>
    </source>
</evidence>
<dbReference type="RefSeq" id="WP_000752658.1">
    <property type="nucleotide sequence ID" value="NZ_AEDV01000011.1"/>
</dbReference>